<keyword evidence="5 6" id="KW-0411">Iron-sulfur</keyword>
<reference evidence="7" key="1">
    <citation type="submission" date="2019-11" db="EMBL/GenBank/DDBJ databases">
        <title>Acidithiobacillus ferrianus sp. nov.: a facultatively anaerobic and extremely acidophilic chemolithoautotroph.</title>
        <authorList>
            <person name="Norris P.R."/>
            <person name="Falagan C."/>
            <person name="Moya-Beltran A."/>
            <person name="Castro M."/>
            <person name="Quatrini R."/>
            <person name="Johnson D.B."/>
        </authorList>
    </citation>
    <scope>NUCLEOTIDE SEQUENCE [LARGE SCALE GENOMIC DNA]</scope>
    <source>
        <strain evidence="7">MG</strain>
    </source>
</reference>
<dbReference type="CDD" id="cd01914">
    <property type="entry name" value="HCP"/>
    <property type="match status" value="1"/>
</dbReference>
<comment type="function">
    <text evidence="6">Catalyzes the reduction of hydroxylamine to form NH(3) and H(2)O.</text>
</comment>
<dbReference type="FunFam" id="3.40.50.2030:FF:000002">
    <property type="entry name" value="Hydroxylamine reductase"/>
    <property type="match status" value="1"/>
</dbReference>
<comment type="caution">
    <text evidence="7">The sequence shown here is derived from an EMBL/GenBank/DDBJ whole genome shotgun (WGS) entry which is preliminary data.</text>
</comment>
<keyword evidence="1 6" id="KW-0963">Cytoplasm</keyword>
<dbReference type="NCBIfam" id="NF003658">
    <property type="entry name" value="PRK05290.1"/>
    <property type="match status" value="1"/>
</dbReference>
<name>A0A845UMD0_9PROT</name>
<feature type="binding site" evidence="6">
    <location>
        <position position="6"/>
    </location>
    <ligand>
        <name>[4Fe-4S] cluster</name>
        <dbReference type="ChEBI" id="CHEBI:49883"/>
    </ligand>
</feature>
<dbReference type="NCBIfam" id="TIGR01703">
    <property type="entry name" value="hybrid_clust"/>
    <property type="match status" value="1"/>
</dbReference>
<feature type="binding site" evidence="6">
    <location>
        <position position="18"/>
    </location>
    <ligand>
        <name>[4Fe-4S] cluster</name>
        <dbReference type="ChEBI" id="CHEBI:49883"/>
    </ligand>
</feature>
<feature type="binding site" evidence="6">
    <location>
        <position position="276"/>
    </location>
    <ligand>
        <name>hybrid [4Fe-2O-2S] cluster</name>
        <dbReference type="ChEBI" id="CHEBI:60519"/>
    </ligand>
</feature>
<dbReference type="Gene3D" id="3.40.50.2030">
    <property type="match status" value="2"/>
</dbReference>
<comment type="cofactor">
    <cofactor evidence="6">
        <name>hybrid [4Fe-2O-2S] cluster</name>
        <dbReference type="ChEBI" id="CHEBI:60519"/>
    </cofactor>
    <text evidence="6">Binds 1 hybrid [4Fe-2O-2S] cluster.</text>
</comment>
<evidence type="ECO:0000256" key="1">
    <source>
        <dbReference type="ARBA" id="ARBA00022490"/>
    </source>
</evidence>
<evidence type="ECO:0000256" key="4">
    <source>
        <dbReference type="ARBA" id="ARBA00023004"/>
    </source>
</evidence>
<evidence type="ECO:0000256" key="5">
    <source>
        <dbReference type="ARBA" id="ARBA00023014"/>
    </source>
</evidence>
<evidence type="ECO:0000313" key="7">
    <source>
        <dbReference type="EMBL" id="NDU42768.1"/>
    </source>
</evidence>
<dbReference type="EMBL" id="WNJL01000034">
    <property type="protein sequence ID" value="NDU42768.1"/>
    <property type="molecule type" value="Genomic_DNA"/>
</dbReference>
<accession>A0A845UMD0</accession>
<dbReference type="Gene3D" id="1.20.1270.20">
    <property type="match status" value="2"/>
</dbReference>
<dbReference type="InterPro" id="IPR010048">
    <property type="entry name" value="Hydroxylam_reduct"/>
</dbReference>
<evidence type="ECO:0000256" key="2">
    <source>
        <dbReference type="ARBA" id="ARBA00022723"/>
    </source>
</evidence>
<keyword evidence="3 6" id="KW-0560">Oxidoreductase</keyword>
<comment type="subcellular location">
    <subcellularLocation>
        <location evidence="6">Cytoplasm</location>
    </subcellularLocation>
</comment>
<comment type="catalytic activity">
    <reaction evidence="6">
        <text>A + NH4(+) + H2O = hydroxylamine + AH2 + H(+)</text>
        <dbReference type="Rhea" id="RHEA:22052"/>
        <dbReference type="ChEBI" id="CHEBI:13193"/>
        <dbReference type="ChEBI" id="CHEBI:15377"/>
        <dbReference type="ChEBI" id="CHEBI:15378"/>
        <dbReference type="ChEBI" id="CHEBI:15429"/>
        <dbReference type="ChEBI" id="CHEBI:17499"/>
        <dbReference type="ChEBI" id="CHEBI:28938"/>
        <dbReference type="EC" id="1.7.99.1"/>
    </reaction>
</comment>
<feature type="binding site" evidence="6">
    <location>
        <position position="495"/>
    </location>
    <ligand>
        <name>hybrid [4Fe-2O-2S] cluster</name>
        <dbReference type="ChEBI" id="CHEBI:60519"/>
    </ligand>
</feature>
<feature type="binding site" evidence="6">
    <location>
        <position position="497"/>
    </location>
    <ligand>
        <name>hybrid [4Fe-2O-2S] cluster</name>
        <dbReference type="ChEBI" id="CHEBI:60519"/>
    </ligand>
</feature>
<dbReference type="Pfam" id="PF03063">
    <property type="entry name" value="Prismane"/>
    <property type="match status" value="1"/>
</dbReference>
<keyword evidence="4 6" id="KW-0408">Iron</keyword>
<feature type="binding site" evidence="6">
    <location>
        <position position="25"/>
    </location>
    <ligand>
        <name>[4Fe-4S] cluster</name>
        <dbReference type="ChEBI" id="CHEBI:49883"/>
    </ligand>
</feature>
<feature type="binding site" description="via persulfide group" evidence="6">
    <location>
        <position position="408"/>
    </location>
    <ligand>
        <name>hybrid [4Fe-2O-2S] cluster</name>
        <dbReference type="ChEBI" id="CHEBI:60519"/>
    </ligand>
</feature>
<dbReference type="AlphaFoldDB" id="A0A845UMD0"/>
<organism evidence="7">
    <name type="scientific">Acidithiobacillus ferrianus</name>
    <dbReference type="NCBI Taxonomy" id="2678518"/>
    <lineage>
        <taxon>Bacteria</taxon>
        <taxon>Pseudomonadati</taxon>
        <taxon>Pseudomonadota</taxon>
        <taxon>Acidithiobacillia</taxon>
        <taxon>Acidithiobacillales</taxon>
        <taxon>Acidithiobacillaceae</taxon>
        <taxon>Acidithiobacillus</taxon>
    </lineage>
</organism>
<feature type="binding site" evidence="6">
    <location>
        <position position="461"/>
    </location>
    <ligand>
        <name>hybrid [4Fe-2O-2S] cluster</name>
        <dbReference type="ChEBI" id="CHEBI:60519"/>
    </ligand>
</feature>
<proteinExistence type="inferred from homology"/>
<gene>
    <name evidence="6 7" type="primary">hcp</name>
    <name evidence="7" type="ORF">GL267_08975</name>
</gene>
<dbReference type="RefSeq" id="WP_163098000.1">
    <property type="nucleotide sequence ID" value="NZ_CP127523.1"/>
</dbReference>
<feature type="binding site" evidence="6">
    <location>
        <position position="436"/>
    </location>
    <ligand>
        <name>hybrid [4Fe-2O-2S] cluster</name>
        <dbReference type="ChEBI" id="CHEBI:60519"/>
    </ligand>
</feature>
<dbReference type="GO" id="GO:0042542">
    <property type="term" value="P:response to hydrogen peroxide"/>
    <property type="evidence" value="ECO:0007669"/>
    <property type="project" value="TreeGrafter"/>
</dbReference>
<dbReference type="InterPro" id="IPR004137">
    <property type="entry name" value="HCP/CODH"/>
</dbReference>
<dbReference type="InterPro" id="IPR011254">
    <property type="entry name" value="Prismane-like_sf"/>
</dbReference>
<dbReference type="GO" id="GO:0005737">
    <property type="term" value="C:cytoplasm"/>
    <property type="evidence" value="ECO:0007669"/>
    <property type="project" value="UniProtKB-SubCell"/>
</dbReference>
<dbReference type="GO" id="GO:0004601">
    <property type="term" value="F:peroxidase activity"/>
    <property type="evidence" value="ECO:0007669"/>
    <property type="project" value="TreeGrafter"/>
</dbReference>
<dbReference type="HAMAP" id="MF_00069">
    <property type="entry name" value="Hydroxylam_reduct"/>
    <property type="match status" value="1"/>
</dbReference>
<dbReference type="PANTHER" id="PTHR30109:SF0">
    <property type="entry name" value="HYDROXYLAMINE REDUCTASE"/>
    <property type="match status" value="1"/>
</dbReference>
<feature type="binding site" evidence="6">
    <location>
        <position position="3"/>
    </location>
    <ligand>
        <name>[4Fe-4S] cluster</name>
        <dbReference type="ChEBI" id="CHEBI:49883"/>
    </ligand>
</feature>
<evidence type="ECO:0000256" key="6">
    <source>
        <dbReference type="HAMAP-Rule" id="MF_00069"/>
    </source>
</evidence>
<sequence>MFCYQCEQTNKLAGLAGCTVAPGTCGKDETTADLQDLLIHQAKGIAQYAHRARALGVVDKDLDAFLLYALFTTLTNVNFHIPRFQQLIQEAAKRRDAIRDRYIEAATARGIPPETLFGPADFQPAEGLEQLLAQALHVSVRAGEASVGADVVGLRALILYGMKGVAAYAHHARVLGYQDDEVDAGVEAMLDYLAQDPTDIEDLLEHALGVGHLNLRVMELLDAANTGSFGAQEISSVRITPVKGKAILVSGHDLHDLQLILEQTQDQGIHIYTHGEMLPAHAYPELKRYPHLTGHWGGAWQDQQREFADFPGPIVVTSNCIIEPGRSYKNRLFTTGPVGWPGVRHLEHGNFAPVIQAAKAMPGFTADADTEKRLTIGFGRHTLLGVADKVVDAVKNGDISHFFLVGGCDGAASTRHYFTDVAARAPRDSVVMTLGCGKFRFNKEEFGDIGGIPRLLDMGQCNDAHSAIQVASALASAFQCGVNDLPLSYMVSWFEQKATAVLLSLLALGIKGIYWGPTWPGYMTPHLVQEFQSRFELKLISDAQSDLRAELA</sequence>
<dbReference type="GO" id="GO:0050418">
    <property type="term" value="F:hydroxylamine reductase activity"/>
    <property type="evidence" value="ECO:0007669"/>
    <property type="project" value="UniProtKB-UniRule"/>
</dbReference>
<feature type="binding site" evidence="6">
    <location>
        <position position="252"/>
    </location>
    <ligand>
        <name>hybrid [4Fe-2O-2S] cluster</name>
        <dbReference type="ChEBI" id="CHEBI:60519"/>
    </ligand>
</feature>
<dbReference type="InterPro" id="IPR016100">
    <property type="entry name" value="Prismane_a-bundle"/>
</dbReference>
<comment type="cofactor">
    <cofactor evidence="6">
        <name>[4Fe-4S] cluster</name>
        <dbReference type="ChEBI" id="CHEBI:49883"/>
    </cofactor>
    <text evidence="6">Binds 1 [4Fe-4S] cluster.</text>
</comment>
<keyword evidence="2 6" id="KW-0479">Metal-binding</keyword>
<feature type="binding site" evidence="6">
    <location>
        <position position="320"/>
    </location>
    <ligand>
        <name>hybrid [4Fe-2O-2S] cluster</name>
        <dbReference type="ChEBI" id="CHEBI:60519"/>
    </ligand>
</feature>
<dbReference type="GO" id="GO:0051539">
    <property type="term" value="F:4 iron, 4 sulfur cluster binding"/>
    <property type="evidence" value="ECO:0007669"/>
    <property type="project" value="UniProtKB-KW"/>
</dbReference>
<dbReference type="InterPro" id="IPR016099">
    <property type="entry name" value="Prismane-like_a/b-sand"/>
</dbReference>
<dbReference type="EC" id="1.7.99.1" evidence="6"/>
<protein>
    <recommendedName>
        <fullName evidence="6">Hydroxylamine reductase</fullName>
        <ecNumber evidence="6">1.7.99.1</ecNumber>
    </recommendedName>
    <alternativeName>
        <fullName evidence="6">Hybrid-cluster protein</fullName>
        <shortName evidence="6">HCP</shortName>
    </alternativeName>
    <alternativeName>
        <fullName evidence="6">Prismane protein</fullName>
    </alternativeName>
</protein>
<dbReference type="PANTHER" id="PTHR30109">
    <property type="entry name" value="HYDROXYLAMINE REDUCTASE"/>
    <property type="match status" value="1"/>
</dbReference>
<dbReference type="GO" id="GO:0046872">
    <property type="term" value="F:metal ion binding"/>
    <property type="evidence" value="ECO:0007669"/>
    <property type="project" value="UniProtKB-KW"/>
</dbReference>
<dbReference type="SUPFAM" id="SSF56821">
    <property type="entry name" value="Prismane protein-like"/>
    <property type="match status" value="1"/>
</dbReference>
<evidence type="ECO:0000256" key="3">
    <source>
        <dbReference type="ARBA" id="ARBA00023002"/>
    </source>
</evidence>
<dbReference type="PIRSF" id="PIRSF000076">
    <property type="entry name" value="HCP"/>
    <property type="match status" value="1"/>
</dbReference>
<feature type="modified residue" description="Cysteine persulfide" evidence="6">
    <location>
        <position position="408"/>
    </location>
</feature>
<dbReference type="FunFam" id="1.20.1270.20:FF:000001">
    <property type="entry name" value="Hydroxylamine reductase"/>
    <property type="match status" value="1"/>
</dbReference>
<keyword evidence="6" id="KW-0004">4Fe-4S</keyword>
<comment type="similarity">
    <text evidence="6">Belongs to the HCP family.</text>
</comment>